<protein>
    <submittedName>
        <fullName evidence="1">Uncharacterized protein</fullName>
    </submittedName>
</protein>
<dbReference type="InterPro" id="IPR035513">
    <property type="entry name" value="Invertase/methylesterase_inhib"/>
</dbReference>
<dbReference type="SUPFAM" id="SSF101148">
    <property type="entry name" value="Plant invertase/pectin methylesterase inhibitor"/>
    <property type="match status" value="1"/>
</dbReference>
<keyword evidence="2" id="KW-1185">Reference proteome</keyword>
<evidence type="ECO:0000313" key="1">
    <source>
        <dbReference type="EMBL" id="CAL0303018.1"/>
    </source>
</evidence>
<gene>
    <name evidence="1" type="ORF">LLUT_LOCUS4078</name>
</gene>
<dbReference type="PANTHER" id="PTHR31890">
    <property type="entry name" value="PLANT INVERTASE/PECTIN METHYLESTERASE INHIBITOR SUPERFAMILY PROTEIN"/>
    <property type="match status" value="1"/>
</dbReference>
<dbReference type="Gene3D" id="1.20.140.40">
    <property type="entry name" value="Invertase/pectin methylesterase inhibitor family protein"/>
    <property type="match status" value="1"/>
</dbReference>
<name>A0AAV1W1I6_LUPLU</name>
<evidence type="ECO:0000313" key="2">
    <source>
        <dbReference type="Proteomes" id="UP001497480"/>
    </source>
</evidence>
<proteinExistence type="predicted"/>
<dbReference type="AlphaFoldDB" id="A0AAV1W1I6"/>
<organism evidence="1 2">
    <name type="scientific">Lupinus luteus</name>
    <name type="common">European yellow lupine</name>
    <dbReference type="NCBI Taxonomy" id="3873"/>
    <lineage>
        <taxon>Eukaryota</taxon>
        <taxon>Viridiplantae</taxon>
        <taxon>Streptophyta</taxon>
        <taxon>Embryophyta</taxon>
        <taxon>Tracheophyta</taxon>
        <taxon>Spermatophyta</taxon>
        <taxon>Magnoliopsida</taxon>
        <taxon>eudicotyledons</taxon>
        <taxon>Gunneridae</taxon>
        <taxon>Pentapetalae</taxon>
        <taxon>rosids</taxon>
        <taxon>fabids</taxon>
        <taxon>Fabales</taxon>
        <taxon>Fabaceae</taxon>
        <taxon>Papilionoideae</taxon>
        <taxon>50 kb inversion clade</taxon>
        <taxon>genistoids sensu lato</taxon>
        <taxon>core genistoids</taxon>
        <taxon>Genisteae</taxon>
        <taxon>Lupinus</taxon>
    </lineage>
</organism>
<accession>A0AAV1W1I6</accession>
<reference evidence="1 2" key="1">
    <citation type="submission" date="2024-03" db="EMBL/GenBank/DDBJ databases">
        <authorList>
            <person name="Martinez-Hernandez J."/>
        </authorList>
    </citation>
    <scope>NUCLEOTIDE SEQUENCE [LARGE SCALE GENOMIC DNA]</scope>
</reference>
<dbReference type="PANTHER" id="PTHR31890:SF9">
    <property type="entry name" value="PLANT INVERTASE_PECTIN METHYLESTERASE INHIBITOR SUPERFAMILY PROTEIN"/>
    <property type="match status" value="1"/>
</dbReference>
<dbReference type="Proteomes" id="UP001497480">
    <property type="component" value="Unassembled WGS sequence"/>
</dbReference>
<sequence length="148" mass="16643">MAALGKSLYEGVCGETQKPTDCLQLLRHDPRITSAKNYFDLSKFILEFGEKKAKEGKKYIWLIAKKHPTPQITLCAKNTYESLPTSFIITRDEMIHDPKTATYDALLIGDGPAYCAEAFRKANMENPPINKLIALLSSVAYYSIEHLT</sequence>
<comment type="caution">
    <text evidence="1">The sequence shown here is derived from an EMBL/GenBank/DDBJ whole genome shotgun (WGS) entry which is preliminary data.</text>
</comment>
<dbReference type="EMBL" id="CAXHTB010000003">
    <property type="protein sequence ID" value="CAL0303018.1"/>
    <property type="molecule type" value="Genomic_DNA"/>
</dbReference>